<dbReference type="SUPFAM" id="SSF57997">
    <property type="entry name" value="Tropomyosin"/>
    <property type="match status" value="1"/>
</dbReference>
<protein>
    <submittedName>
        <fullName evidence="4">Interaptin isoform X3</fullName>
    </submittedName>
</protein>
<organism evidence="3 4">
    <name type="scientific">Lingula anatina</name>
    <name type="common">Brachiopod</name>
    <name type="synonym">Lingula unguis</name>
    <dbReference type="NCBI Taxonomy" id="7574"/>
    <lineage>
        <taxon>Eukaryota</taxon>
        <taxon>Metazoa</taxon>
        <taxon>Spiralia</taxon>
        <taxon>Lophotrochozoa</taxon>
        <taxon>Brachiopoda</taxon>
        <taxon>Linguliformea</taxon>
        <taxon>Lingulata</taxon>
        <taxon>Lingulida</taxon>
        <taxon>Linguloidea</taxon>
        <taxon>Lingulidae</taxon>
        <taxon>Lingula</taxon>
    </lineage>
</organism>
<evidence type="ECO:0000256" key="2">
    <source>
        <dbReference type="SAM" id="MobiDB-lite"/>
    </source>
</evidence>
<dbReference type="GO" id="GO:0007076">
    <property type="term" value="P:mitotic chromosome condensation"/>
    <property type="evidence" value="ECO:0007669"/>
    <property type="project" value="TreeGrafter"/>
</dbReference>
<dbReference type="GO" id="GO:0003682">
    <property type="term" value="F:chromatin binding"/>
    <property type="evidence" value="ECO:0007669"/>
    <property type="project" value="TreeGrafter"/>
</dbReference>
<feature type="coiled-coil region" evidence="1">
    <location>
        <begin position="788"/>
        <end position="880"/>
    </location>
</feature>
<feature type="coiled-coil region" evidence="1">
    <location>
        <begin position="1292"/>
        <end position="1432"/>
    </location>
</feature>
<keyword evidence="3" id="KW-1185">Reference proteome</keyword>
<keyword evidence="1" id="KW-0175">Coiled coil</keyword>
<feature type="compositionally biased region" description="Basic and acidic residues" evidence="2">
    <location>
        <begin position="40"/>
        <end position="54"/>
    </location>
</feature>
<dbReference type="Proteomes" id="UP000085678">
    <property type="component" value="Unplaced"/>
</dbReference>
<sequence length="1616" mass="186459">MNEDKEENASNASLGTSSKGKDRPPRNRFKESIENLLRSSDARLQKNAQSERDPGLPPRRSKTNLLPRFDMADEKEDNTASNSVADQSEASGTTSRTDVNSQKNLSNIGVPLSKQPRLEMGKTGSPSENSDLTPRRNERIYGTAGSLRSTPSNMLDEDLTSERSFGSSRAYTPRKRLNSILGGNVSPELRSYIIEKEVVESQHRKLQVEVTSLQTENKLLKEKYNRATAQIVNLERQLADAQHRVEQTEDDLSAEMSSIRKKSRTEADSEKQDLLKQIANLTKENEILTAENSSLEKQLDAARRTSDIVRQASDKSKIVAAYKAESASLREELSKVKSLLSQSDKQRRDDEEKRKESLQQIAKLTEMNNLLKQQLELGGSALVAEKQDLSVEKKLYEDKFKRLTEELDDKTKEMQELEMTLKLQINSLVKEKHETITKVRHLEDQVAGLQAENTSLKAGLDSGVSMAANADSVGSVHYEVQIETLKGEIKILEGKIAQQQRNIKLLEAEKETIVTQLDTKEHSLEEALRELENYGAQQEHGESDRKQQKIDRLTAENHSIQSELREWQMKHRHLTAEKQQMQDQMDKLKKELTRLKQNWENQTAEHAESFKLELQSEIHEKEMQILSLKSQFMQNEDELQMTRQELILEQENLIHLKKEVENLQSLLHQEKEQNKLLHNQESDLQAEIKALKDNLKWSNKELNEKSREVVTEMETLKHLLESKEARIEKLSATISHQKQDLDSQNRQIERLKEESASKTEEIEKLTFGMEQKALEMSSATEVSQYLTNERTKIQMEKYEVEKKLAKQIEMLEEKRLEIGELTRKLETEEDRHSMTEEMLKEKENHIVSLETDMHRLRKKVSQLEEETRQLQEESKKWNTISSGLEKRLTAAKLEVAEAKSASNQLGQEYGMASKQLDLVKQEYEFAVVTLETEKSAAGKLREQIRADENKISRLEEELRVSHERVDKLNGQLSASQDMVEQLKGDKQSLYSDLQELCHKLSEKDELIGQLQEKCSETVETVHNEYAMEKVKISRQKESVEEELKRTKMELKALKEQLKQKDIQMNTYGRTLLDLEGETKARQQLENRATAMEMEVQELKQLNSALKAEKTSLTESNRHLQETSESAKAKIARLKETISEMQDKHQKQTENLRQSMADRNVKQEAEMLDRNEKYIKTNATLKTLEVSLTAANETKELYLHNNRQLEKTIDSLKTQLHEEITLRKLSEQKIDTYKTQLEEVKKRKVTDDQITIDLQQKLNETERAFNIEHEKLQKCRDDLSNMETTAHAHESKAQSLLDQFNTLKADYSTLRQQYDSLKYSLSGKHKKTTLELKQQLDHFMSEKNKLSLQVQNLTADLEQARDLVAVKNKENLKMHEEHLSLQEKLSEAKSQLRELQDQVLVEADLRKKLDKRNNDLEDDLMKLQLVVGKLDQDGEDTKDSKTDDNIKAEIIRMLQELSLQLHLQQETRGHNSDNAKEMQLLEMYKNKIDGFEMELSSERAMHSLTKTQLRSLEEDNQRLRIQMAQIKKMRNTHTDKSNKTHLEEINDIIARSQTRAKAMFPTGEFNLSMTGIDGENAAMAGTLQGLDYSLKMNEFDRILSPLNSGVMVETSPGNMYE</sequence>
<dbReference type="GeneID" id="106162048"/>
<feature type="region of interest" description="Disordered" evidence="2">
    <location>
        <begin position="1"/>
        <end position="158"/>
    </location>
</feature>
<dbReference type="OrthoDB" id="6287438at2759"/>
<feature type="coiled-coil region" evidence="1">
    <location>
        <begin position="930"/>
        <end position="1157"/>
    </location>
</feature>
<feature type="region of interest" description="Disordered" evidence="2">
    <location>
        <begin position="242"/>
        <end position="271"/>
    </location>
</feature>
<dbReference type="PANTHER" id="PTHR43941:SF1">
    <property type="entry name" value="STRUCTURAL MAINTENANCE OF CHROMOSOMES PROTEIN 2"/>
    <property type="match status" value="1"/>
</dbReference>
<proteinExistence type="predicted"/>
<feature type="compositionally biased region" description="Polar residues" evidence="2">
    <location>
        <begin position="79"/>
        <end position="107"/>
    </location>
</feature>
<feature type="coiled-coil region" evidence="1">
    <location>
        <begin position="1194"/>
        <end position="1242"/>
    </location>
</feature>
<evidence type="ECO:0000313" key="3">
    <source>
        <dbReference type="Proteomes" id="UP000085678"/>
    </source>
</evidence>
<name>A0A1S3IB34_LINAN</name>
<gene>
    <name evidence="4" type="primary">LOC106162048</name>
</gene>
<feature type="compositionally biased region" description="Basic and acidic residues" evidence="2">
    <location>
        <begin position="19"/>
        <end position="33"/>
    </location>
</feature>
<dbReference type="GO" id="GO:0000796">
    <property type="term" value="C:condensin complex"/>
    <property type="evidence" value="ECO:0007669"/>
    <property type="project" value="TreeGrafter"/>
</dbReference>
<dbReference type="GO" id="GO:0000793">
    <property type="term" value="C:condensed chromosome"/>
    <property type="evidence" value="ECO:0007669"/>
    <property type="project" value="TreeGrafter"/>
</dbReference>
<dbReference type="GO" id="GO:0000785">
    <property type="term" value="C:chromatin"/>
    <property type="evidence" value="ECO:0007669"/>
    <property type="project" value="TreeGrafter"/>
</dbReference>
<feature type="coiled-coil region" evidence="1">
    <location>
        <begin position="1501"/>
        <end position="1531"/>
    </location>
</feature>
<feature type="compositionally biased region" description="Polar residues" evidence="2">
    <location>
        <begin position="9"/>
        <end position="18"/>
    </location>
</feature>
<evidence type="ECO:0000256" key="1">
    <source>
        <dbReference type="SAM" id="Coils"/>
    </source>
</evidence>
<dbReference type="RefSeq" id="XP_013394614.1">
    <property type="nucleotide sequence ID" value="XM_013539160.1"/>
</dbReference>
<reference evidence="4" key="1">
    <citation type="submission" date="2025-08" db="UniProtKB">
        <authorList>
            <consortium name="RefSeq"/>
        </authorList>
    </citation>
    <scope>IDENTIFICATION</scope>
    <source>
        <tissue evidence="4">Gonads</tissue>
    </source>
</reference>
<evidence type="ECO:0000313" key="4">
    <source>
        <dbReference type="RefSeq" id="XP_013394614.1"/>
    </source>
</evidence>
<dbReference type="PANTHER" id="PTHR43941">
    <property type="entry name" value="STRUCTURAL MAINTENANCE OF CHROMOSOMES PROTEIN 2"/>
    <property type="match status" value="1"/>
</dbReference>
<accession>A0A1S3IB34</accession>